<evidence type="ECO:0000313" key="5">
    <source>
        <dbReference type="Proteomes" id="UP000663829"/>
    </source>
</evidence>
<feature type="compositionally biased region" description="Polar residues" evidence="1">
    <location>
        <begin position="224"/>
        <end position="241"/>
    </location>
</feature>
<accession>A0A815SIE4</accession>
<dbReference type="InterPro" id="IPR001715">
    <property type="entry name" value="CH_dom"/>
</dbReference>
<dbReference type="InterPro" id="IPR010441">
    <property type="entry name" value="CH_2"/>
</dbReference>
<dbReference type="PANTHER" id="PTHR12509:SF8">
    <property type="entry name" value="SPERMATOGENESIS-ASSOCIATED PROTEIN 4"/>
    <property type="match status" value="1"/>
</dbReference>
<proteinExistence type="predicted"/>
<organism evidence="3 5">
    <name type="scientific">Didymodactylos carnosus</name>
    <dbReference type="NCBI Taxonomy" id="1234261"/>
    <lineage>
        <taxon>Eukaryota</taxon>
        <taxon>Metazoa</taxon>
        <taxon>Spiralia</taxon>
        <taxon>Gnathifera</taxon>
        <taxon>Rotifera</taxon>
        <taxon>Eurotatoria</taxon>
        <taxon>Bdelloidea</taxon>
        <taxon>Philodinida</taxon>
        <taxon>Philodinidae</taxon>
        <taxon>Didymodactylos</taxon>
    </lineage>
</organism>
<evidence type="ECO:0000313" key="4">
    <source>
        <dbReference type="EMBL" id="CAF4352674.1"/>
    </source>
</evidence>
<feature type="compositionally biased region" description="Basic and acidic residues" evidence="1">
    <location>
        <begin position="253"/>
        <end position="268"/>
    </location>
</feature>
<feature type="domain" description="Calponin-homology (CH)" evidence="2">
    <location>
        <begin position="4"/>
        <end position="111"/>
    </location>
</feature>
<dbReference type="AlphaFoldDB" id="A0A815SIE4"/>
<comment type="caution">
    <text evidence="3">The sequence shown here is derived from an EMBL/GenBank/DDBJ whole genome shotgun (WGS) entry which is preliminary data.</text>
</comment>
<dbReference type="Proteomes" id="UP000681722">
    <property type="component" value="Unassembled WGS sequence"/>
</dbReference>
<sequence>MVIARASREIVRWLESLNLTYPVVIPKWDLTNGFSFAEILHAYFPNEINMLSFINGRSLNSRMLNWAIIKQFIARQKLPVPLELIDATMHCKESGAEQLLERTYQLLTNKKPFLDSQSVRDSDFSDHPYQQNLNSYERSHASKAIKNNLKISEVLTEPSYAYQEKRIQAILDRHYNDRLDERNKHPQRFSARPTLAERCLRKPLKPNTNVTDWYKNSFDARSRSAASTNKSGQSRQYSADISTKKIPLNQDDGSIHVNDDTPYKELTVHQHSVPLDDLLQPESNT</sequence>
<dbReference type="Proteomes" id="UP000663829">
    <property type="component" value="Unassembled WGS sequence"/>
</dbReference>
<dbReference type="GO" id="GO:0005930">
    <property type="term" value="C:axoneme"/>
    <property type="evidence" value="ECO:0007669"/>
    <property type="project" value="TreeGrafter"/>
</dbReference>
<evidence type="ECO:0000256" key="1">
    <source>
        <dbReference type="SAM" id="MobiDB-lite"/>
    </source>
</evidence>
<protein>
    <recommendedName>
        <fullName evidence="2">Calponin-homology (CH) domain-containing protein</fullName>
    </recommendedName>
</protein>
<evidence type="ECO:0000259" key="2">
    <source>
        <dbReference type="PROSITE" id="PS50021"/>
    </source>
</evidence>
<dbReference type="PANTHER" id="PTHR12509">
    <property type="entry name" value="SPERMATOGENESIS-ASSOCIATED 4-RELATED"/>
    <property type="match status" value="1"/>
</dbReference>
<dbReference type="OrthoDB" id="62528at2759"/>
<dbReference type="GO" id="GO:0008017">
    <property type="term" value="F:microtubule binding"/>
    <property type="evidence" value="ECO:0007669"/>
    <property type="project" value="TreeGrafter"/>
</dbReference>
<dbReference type="EMBL" id="CAJNOQ010021622">
    <property type="protein sequence ID" value="CAF1489290.1"/>
    <property type="molecule type" value="Genomic_DNA"/>
</dbReference>
<reference evidence="3" key="1">
    <citation type="submission" date="2021-02" db="EMBL/GenBank/DDBJ databases">
        <authorList>
            <person name="Nowell W R."/>
        </authorList>
    </citation>
    <scope>NUCLEOTIDE SEQUENCE</scope>
</reference>
<keyword evidence="5" id="KW-1185">Reference proteome</keyword>
<dbReference type="Gene3D" id="1.10.418.10">
    <property type="entry name" value="Calponin-like domain"/>
    <property type="match status" value="1"/>
</dbReference>
<gene>
    <name evidence="3" type="ORF">GPM918_LOCUS36177</name>
    <name evidence="4" type="ORF">SRO942_LOCUS36906</name>
</gene>
<dbReference type="GO" id="GO:0051493">
    <property type="term" value="P:regulation of cytoskeleton organization"/>
    <property type="evidence" value="ECO:0007669"/>
    <property type="project" value="TreeGrafter"/>
</dbReference>
<dbReference type="InterPro" id="IPR052111">
    <property type="entry name" value="Spermatogenesis_Ciliary_MAP"/>
</dbReference>
<evidence type="ECO:0000313" key="3">
    <source>
        <dbReference type="EMBL" id="CAF1489290.1"/>
    </source>
</evidence>
<dbReference type="PROSITE" id="PS50021">
    <property type="entry name" value="CH"/>
    <property type="match status" value="1"/>
</dbReference>
<name>A0A815SIE4_9BILA</name>
<feature type="region of interest" description="Disordered" evidence="1">
    <location>
        <begin position="222"/>
        <end position="285"/>
    </location>
</feature>
<dbReference type="EMBL" id="CAJOBC010087113">
    <property type="protein sequence ID" value="CAF4352674.1"/>
    <property type="molecule type" value="Genomic_DNA"/>
</dbReference>
<dbReference type="Pfam" id="PF06294">
    <property type="entry name" value="CH_2"/>
    <property type="match status" value="1"/>
</dbReference>
<dbReference type="InterPro" id="IPR036872">
    <property type="entry name" value="CH_dom_sf"/>
</dbReference>